<dbReference type="OrthoDB" id="795001at2"/>
<dbReference type="InterPro" id="IPR010499">
    <property type="entry name" value="AraC_E-bd"/>
</dbReference>
<dbReference type="EMBL" id="VOIR01000014">
    <property type="protein sequence ID" value="KAA6432922.1"/>
    <property type="molecule type" value="Genomic_DNA"/>
</dbReference>
<accession>A0A5M8QEW4</accession>
<dbReference type="AlphaFoldDB" id="A0A5M8QEW4"/>
<dbReference type="Pfam" id="PF06445">
    <property type="entry name" value="GyrI-like"/>
    <property type="match status" value="1"/>
</dbReference>
<protein>
    <submittedName>
        <fullName evidence="3">GyrI-like domain-containing protein</fullName>
    </submittedName>
</protein>
<proteinExistence type="predicted"/>
<comment type="caution">
    <text evidence="3">The sequence shown here is derived from an EMBL/GenBank/DDBJ whole genome shotgun (WGS) entry which is preliminary data.</text>
</comment>
<dbReference type="InterPro" id="IPR029442">
    <property type="entry name" value="GyrI-like"/>
</dbReference>
<feature type="compositionally biased region" description="Low complexity" evidence="1">
    <location>
        <begin position="1"/>
        <end position="22"/>
    </location>
</feature>
<dbReference type="Proteomes" id="UP000323221">
    <property type="component" value="Unassembled WGS sequence"/>
</dbReference>
<sequence length="205" mass="22005">MTATTSTSTTGTTPRPTRSSTSCPPERAPRDPALAVAPLRCDAGRMDESTDPRLVTLQPTTIAAIRETVPMARITEFFDRAYRTVVRVMASQDIHPTGAPVGVYWSAPTDTIEMSAGFPADAAVAAEEGVAAERLPAGRAVQLTHAGAYGTMRASYDRFAAWAEEQGLPLGPVMWETYLTEPRPDVDPASMRTLITWPLQEPAGS</sequence>
<name>A0A5M8QEW4_9MICO</name>
<evidence type="ECO:0000313" key="3">
    <source>
        <dbReference type="EMBL" id="KAA6432922.1"/>
    </source>
</evidence>
<dbReference type="Gene3D" id="3.20.80.10">
    <property type="entry name" value="Regulatory factor, effector binding domain"/>
    <property type="match status" value="1"/>
</dbReference>
<gene>
    <name evidence="3" type="ORF">FQ330_08100</name>
</gene>
<dbReference type="SMART" id="SM00871">
    <property type="entry name" value="AraC_E_bind"/>
    <property type="match status" value="1"/>
</dbReference>
<evidence type="ECO:0000313" key="4">
    <source>
        <dbReference type="Proteomes" id="UP000323221"/>
    </source>
</evidence>
<evidence type="ECO:0000256" key="1">
    <source>
        <dbReference type="SAM" id="MobiDB-lite"/>
    </source>
</evidence>
<reference evidence="3 4" key="1">
    <citation type="submission" date="2019-08" db="EMBL/GenBank/DDBJ databases">
        <title>Agrococcus lahaulensis sp. nov., isolated from a cold desert of the Indian Himalayas.</title>
        <authorList>
            <person name="Qu J.H."/>
        </authorList>
    </citation>
    <scope>NUCLEOTIDE SEQUENCE [LARGE SCALE GENOMIC DNA]</scope>
    <source>
        <strain evidence="3 4">NS18</strain>
    </source>
</reference>
<dbReference type="SUPFAM" id="SSF55136">
    <property type="entry name" value="Probable bacterial effector-binding domain"/>
    <property type="match status" value="1"/>
</dbReference>
<feature type="region of interest" description="Disordered" evidence="1">
    <location>
        <begin position="1"/>
        <end position="34"/>
    </location>
</feature>
<dbReference type="InterPro" id="IPR011256">
    <property type="entry name" value="Reg_factor_effector_dom_sf"/>
</dbReference>
<keyword evidence="4" id="KW-1185">Reference proteome</keyword>
<organism evidence="3 4">
    <name type="scientific">Agrococcus sediminis</name>
    <dbReference type="NCBI Taxonomy" id="2599924"/>
    <lineage>
        <taxon>Bacteria</taxon>
        <taxon>Bacillati</taxon>
        <taxon>Actinomycetota</taxon>
        <taxon>Actinomycetes</taxon>
        <taxon>Micrococcales</taxon>
        <taxon>Microbacteriaceae</taxon>
        <taxon>Agrococcus</taxon>
    </lineage>
</organism>
<feature type="domain" description="AraC effector-binding" evidence="2">
    <location>
        <begin position="50"/>
        <end position="200"/>
    </location>
</feature>
<evidence type="ECO:0000259" key="2">
    <source>
        <dbReference type="SMART" id="SM00871"/>
    </source>
</evidence>